<dbReference type="Proteomes" id="UP000007431">
    <property type="component" value="Unassembled WGS sequence"/>
</dbReference>
<sequence length="610" mass="66181">MATAGDQRSPMAMGEQHSPIIFSDRLVDQDERLDALFTMWEEAQVVCADLAARPEADLLSFAHEAAYFSVVDVKEGYLDLNGSIDENTTTATPANKQVPPPTRPQLKTIESLAKGKKALKANVATPRATSTSSAKPDVLSVVQDQDTQDILDELLELEGKRIDDGGGIDDASRPPGAVMFLDGSINVDLSSTGTSTSATPKKSSTAEPELASDASTSSPTASTPPNSVKKLAKKFPKSCLDHPEGRCNAGTDCGLQHDLWKCECGRIMGPGGQTAHRSSQKHLAGVARIEAAAKKEAKVKKEAKATQTNTKTPSGKDVSEKDPCKKSTGKARKAADISNRQMLESWGCLDEYDSPPPAPESRVKSPVGLVYLVVDAATQTAPDIPVTLNLGLYLAPTFRNQGLGQRVLISVLARAFEVMHAHRVQVRILGNRERHVALALFTKLGFAHEGTRRASFWSPLEALWRDETTMAILDTDWVMRPIRALARRGAPADVWEALVERHARYRTRRAPGLGGQEARLPTSDGQSGDDTLAQRSGPLGVGIHVERKDVAGVEQRRVAHVNEKVVTNVLQKFVTGVFEEVLGLCGVRGQHVEVIFEERVKGVWEGFSWW</sequence>
<dbReference type="HOGENOM" id="CLU_447702_0_0_1"/>
<dbReference type="InParanoid" id="D8QDL1"/>
<organism evidence="4">
    <name type="scientific">Schizophyllum commune (strain H4-8 / FGSC 9210)</name>
    <name type="common">Split gill fungus</name>
    <dbReference type="NCBI Taxonomy" id="578458"/>
    <lineage>
        <taxon>Eukaryota</taxon>
        <taxon>Fungi</taxon>
        <taxon>Dikarya</taxon>
        <taxon>Basidiomycota</taxon>
        <taxon>Agaricomycotina</taxon>
        <taxon>Agaricomycetes</taxon>
        <taxon>Agaricomycetidae</taxon>
        <taxon>Agaricales</taxon>
        <taxon>Schizophyllaceae</taxon>
        <taxon>Schizophyllum</taxon>
    </lineage>
</organism>
<feature type="region of interest" description="Disordered" evidence="1">
    <location>
        <begin position="190"/>
        <end position="229"/>
    </location>
</feature>
<feature type="compositionally biased region" description="Low complexity" evidence="1">
    <location>
        <begin position="190"/>
        <end position="227"/>
    </location>
</feature>
<feature type="domain" description="N-acetyltransferase" evidence="2">
    <location>
        <begin position="390"/>
        <end position="446"/>
    </location>
</feature>
<dbReference type="AlphaFoldDB" id="D8QDL1"/>
<dbReference type="GO" id="GO:0016747">
    <property type="term" value="F:acyltransferase activity, transferring groups other than amino-acyl groups"/>
    <property type="evidence" value="ECO:0007669"/>
    <property type="project" value="InterPro"/>
</dbReference>
<dbReference type="Pfam" id="PF00583">
    <property type="entry name" value="Acetyltransf_1"/>
    <property type="match status" value="1"/>
</dbReference>
<evidence type="ECO:0000256" key="1">
    <source>
        <dbReference type="SAM" id="MobiDB-lite"/>
    </source>
</evidence>
<dbReference type="EMBL" id="GL377310">
    <property type="protein sequence ID" value="EFI93701.1"/>
    <property type="molecule type" value="Genomic_DNA"/>
</dbReference>
<evidence type="ECO:0000313" key="4">
    <source>
        <dbReference type="Proteomes" id="UP000007431"/>
    </source>
</evidence>
<gene>
    <name evidence="3" type="ORF">SCHCODRAFT_236960</name>
</gene>
<dbReference type="OrthoDB" id="64477at2759"/>
<keyword evidence="4" id="KW-1185">Reference proteome</keyword>
<evidence type="ECO:0000313" key="3">
    <source>
        <dbReference type="EMBL" id="EFI93701.1"/>
    </source>
</evidence>
<name>D8QDL1_SCHCM</name>
<dbReference type="InterPro" id="IPR016181">
    <property type="entry name" value="Acyl_CoA_acyltransferase"/>
</dbReference>
<dbReference type="Gene3D" id="3.40.630.30">
    <property type="match status" value="1"/>
</dbReference>
<evidence type="ECO:0000259" key="2">
    <source>
        <dbReference type="Pfam" id="PF00583"/>
    </source>
</evidence>
<protein>
    <recommendedName>
        <fullName evidence="2">N-acetyltransferase domain-containing protein</fullName>
    </recommendedName>
</protein>
<dbReference type="GeneID" id="9590403"/>
<dbReference type="SUPFAM" id="SSF55729">
    <property type="entry name" value="Acyl-CoA N-acyltransferases (Nat)"/>
    <property type="match status" value="1"/>
</dbReference>
<feature type="region of interest" description="Disordered" evidence="1">
    <location>
        <begin position="297"/>
        <end position="336"/>
    </location>
</feature>
<proteinExistence type="predicted"/>
<dbReference type="eggNOG" id="ENOG502STB6">
    <property type="taxonomic scope" value="Eukaryota"/>
</dbReference>
<feature type="region of interest" description="Disordered" evidence="1">
    <location>
        <begin position="510"/>
        <end position="537"/>
    </location>
</feature>
<dbReference type="RefSeq" id="XP_003028604.1">
    <property type="nucleotide sequence ID" value="XM_003028558.1"/>
</dbReference>
<accession>D8QDL1</accession>
<dbReference type="VEuPathDB" id="FungiDB:SCHCODRAFT_02602078"/>
<dbReference type="InterPro" id="IPR000182">
    <property type="entry name" value="GNAT_dom"/>
</dbReference>
<reference evidence="3 4" key="1">
    <citation type="journal article" date="2010" name="Nat. Biotechnol.">
        <title>Genome sequence of the model mushroom Schizophyllum commune.</title>
        <authorList>
            <person name="Ohm R.A."/>
            <person name="de Jong J.F."/>
            <person name="Lugones L.G."/>
            <person name="Aerts A."/>
            <person name="Kothe E."/>
            <person name="Stajich J.E."/>
            <person name="de Vries R.P."/>
            <person name="Record E."/>
            <person name="Levasseur A."/>
            <person name="Baker S.E."/>
            <person name="Bartholomew K.A."/>
            <person name="Coutinho P.M."/>
            <person name="Erdmann S."/>
            <person name="Fowler T.J."/>
            <person name="Gathman A.C."/>
            <person name="Lombard V."/>
            <person name="Henrissat B."/>
            <person name="Knabe N."/>
            <person name="Kuees U."/>
            <person name="Lilly W.W."/>
            <person name="Lindquist E."/>
            <person name="Lucas S."/>
            <person name="Magnuson J.K."/>
            <person name="Piumi F."/>
            <person name="Raudaskoski M."/>
            <person name="Salamov A."/>
            <person name="Schmutz J."/>
            <person name="Schwarze F.W.M.R."/>
            <person name="vanKuyk P.A."/>
            <person name="Horton J.S."/>
            <person name="Grigoriev I.V."/>
            <person name="Woesten H.A.B."/>
        </authorList>
    </citation>
    <scope>NUCLEOTIDE SEQUENCE [LARGE SCALE GENOMIC DNA]</scope>
    <source>
        <strain evidence="4">H4-8 / FGSC 9210</strain>
    </source>
</reference>
<dbReference type="KEGG" id="scm:SCHCO_02602078"/>